<gene>
    <name evidence="1" type="ORF">XBI1_1930034</name>
</gene>
<organism evidence="1 2">
    <name type="scientific">Xenorhabdus bovienii str. Intermedium</name>
    <dbReference type="NCBI Taxonomy" id="1379677"/>
    <lineage>
        <taxon>Bacteria</taxon>
        <taxon>Pseudomonadati</taxon>
        <taxon>Pseudomonadota</taxon>
        <taxon>Gammaproteobacteria</taxon>
        <taxon>Enterobacterales</taxon>
        <taxon>Morganellaceae</taxon>
        <taxon>Xenorhabdus</taxon>
    </lineage>
</organism>
<evidence type="ECO:0008006" key="3">
    <source>
        <dbReference type="Google" id="ProtNLM"/>
    </source>
</evidence>
<proteinExistence type="predicted"/>
<dbReference type="Proteomes" id="UP000028480">
    <property type="component" value="Unassembled WGS sequence"/>
</dbReference>
<name>A0A077QGZ9_XENBV</name>
<accession>A0A077QGZ9</accession>
<reference evidence="1" key="1">
    <citation type="submission" date="2013-07" db="EMBL/GenBank/DDBJ databases">
        <title>Sub-species coevolution in mutualistic symbiosis.</title>
        <authorList>
            <person name="Murfin K."/>
            <person name="Klassen J."/>
            <person name="Lee M."/>
            <person name="Forst S."/>
            <person name="Stock P."/>
            <person name="Goodrich-Blair H."/>
        </authorList>
    </citation>
    <scope>NUCLEOTIDE SEQUENCE [LARGE SCALE GENOMIC DNA]</scope>
    <source>
        <strain evidence="1">Intermedium</strain>
    </source>
</reference>
<dbReference type="EMBL" id="CBTB010000105">
    <property type="protein sequence ID" value="CDH32365.1"/>
    <property type="molecule type" value="Genomic_DNA"/>
</dbReference>
<dbReference type="HOGENOM" id="CLU_185257_2_1_6"/>
<protein>
    <recommendedName>
        <fullName evidence="3">DNA-binding protein</fullName>
    </recommendedName>
</protein>
<sequence length="74" mass="8417">MRPVISITIPFPYLSIKEYCEKTQTSMSTARDMIRDGRLPIRKKTRAKEKVEINMVALTIEAITACDIPISFNA</sequence>
<evidence type="ECO:0000313" key="1">
    <source>
        <dbReference type="EMBL" id="CDH32365.1"/>
    </source>
</evidence>
<comment type="caution">
    <text evidence="1">The sequence shown here is derived from an EMBL/GenBank/DDBJ whole genome shotgun (WGS) entry which is preliminary data.</text>
</comment>
<evidence type="ECO:0000313" key="2">
    <source>
        <dbReference type="Proteomes" id="UP000028480"/>
    </source>
</evidence>
<dbReference type="AlphaFoldDB" id="A0A077QGZ9"/>